<evidence type="ECO:0000313" key="2">
    <source>
        <dbReference type="Proteomes" id="UP000198420"/>
    </source>
</evidence>
<evidence type="ECO:0000313" key="1">
    <source>
        <dbReference type="EMBL" id="SNS43350.1"/>
    </source>
</evidence>
<dbReference type="RefSeq" id="WP_089315782.1">
    <property type="nucleotide sequence ID" value="NZ_FZNP01000017.1"/>
</dbReference>
<name>A0A239EEZ0_9ACTN</name>
<sequence length="201" mass="21755">MRPDIAALVGKMARREAGAALRAAPRVEFGREGPSVRVRLVACPSCGARPRGRDWSPPFRDGAPPGPVLRMLACETVTARALLPIITSVGHAPGLRRAEFETRGLTWLEAAPLGLGPALEMVDEAERWVTDPAGARGRTLPASTRRHGPGPAWPDHRERLVPSFLSPHPAVPPELELLYAQELRAAIAHGYEQAQKEQSLL</sequence>
<reference evidence="2" key="1">
    <citation type="submission" date="2017-06" db="EMBL/GenBank/DDBJ databases">
        <authorList>
            <person name="Varghese N."/>
            <person name="Submissions S."/>
        </authorList>
    </citation>
    <scope>NUCLEOTIDE SEQUENCE [LARGE SCALE GENOMIC DNA]</scope>
    <source>
        <strain evidence="2">DSM 44485</strain>
    </source>
</reference>
<accession>A0A239EEZ0</accession>
<proteinExistence type="predicted"/>
<keyword evidence="2" id="KW-1185">Reference proteome</keyword>
<dbReference type="EMBL" id="FZNP01000017">
    <property type="protein sequence ID" value="SNS43350.1"/>
    <property type="molecule type" value="Genomic_DNA"/>
</dbReference>
<dbReference type="AlphaFoldDB" id="A0A239EEZ0"/>
<dbReference type="OrthoDB" id="3481786at2"/>
<gene>
    <name evidence="1" type="ORF">SAMN06265355_11752</name>
</gene>
<protein>
    <submittedName>
        <fullName evidence="1">Uncharacterized protein</fullName>
    </submittedName>
</protein>
<dbReference type="Proteomes" id="UP000198420">
    <property type="component" value="Unassembled WGS sequence"/>
</dbReference>
<organism evidence="1 2">
    <name type="scientific">Actinomadura mexicana</name>
    <dbReference type="NCBI Taxonomy" id="134959"/>
    <lineage>
        <taxon>Bacteria</taxon>
        <taxon>Bacillati</taxon>
        <taxon>Actinomycetota</taxon>
        <taxon>Actinomycetes</taxon>
        <taxon>Streptosporangiales</taxon>
        <taxon>Thermomonosporaceae</taxon>
        <taxon>Actinomadura</taxon>
    </lineage>
</organism>